<keyword evidence="1" id="KW-0812">Transmembrane</keyword>
<accession>A0A6J6RRV3</accession>
<dbReference type="PANTHER" id="PTHR33371">
    <property type="entry name" value="INTERMEMBRANE PHOSPHOLIPID TRANSPORT SYSTEM BINDING PROTEIN MLAD-RELATED"/>
    <property type="match status" value="1"/>
</dbReference>
<sequence length="370" mass="40219">MSLASRATGLLTDRLTRSAIGVLLTFMVTLGYLLSSVLDIPITHRPDQVSVQLPRTGGLYEGSPASYRGVRVGTVEALRVDPDGGVIATIRLRDGAKVPRDTAATVRSLSPVGEQYLDFRPDSADGPYLSDGDVVEGTATDVPVSVAQAVASLDNVVSRVDQDDLRTVLKETSLAVSGTGDDLERLLTATDDLSTSLDEHWPQTRQLLESGREVGEVLAAHRDDLRRFSGSAVRLASFLRDFNPEFRQILARAPGDFRTVGLLIDDLGTILPRFLDTLVRGTDIAYDREPQLRRTLEELPYGTRSFANAFDNGWLRVNLYLVGQAQCTYEGQEPGDPTSVEREPLYLDGRCSGTGAPWRGAAHAPGPINR</sequence>
<dbReference type="Pfam" id="PF02470">
    <property type="entry name" value="MlaD"/>
    <property type="match status" value="1"/>
</dbReference>
<keyword evidence="1" id="KW-0472">Membrane</keyword>
<reference evidence="4" key="1">
    <citation type="submission" date="2020-05" db="EMBL/GenBank/DDBJ databases">
        <authorList>
            <person name="Chiriac C."/>
            <person name="Salcher M."/>
            <person name="Ghai R."/>
            <person name="Kavagutti S V."/>
        </authorList>
    </citation>
    <scope>NUCLEOTIDE SEQUENCE</scope>
</reference>
<dbReference type="AlphaFoldDB" id="A0A6J6RRV3"/>
<dbReference type="InterPro" id="IPR052336">
    <property type="entry name" value="MlaD_Phospholipid_Transporter"/>
</dbReference>
<dbReference type="GO" id="GO:0005576">
    <property type="term" value="C:extracellular region"/>
    <property type="evidence" value="ECO:0007669"/>
    <property type="project" value="TreeGrafter"/>
</dbReference>
<protein>
    <submittedName>
        <fullName evidence="4">Unannotated protein</fullName>
    </submittedName>
</protein>
<evidence type="ECO:0000259" key="2">
    <source>
        <dbReference type="Pfam" id="PF02470"/>
    </source>
</evidence>
<proteinExistence type="predicted"/>
<feature type="domain" description="Mce/MlaD" evidence="2">
    <location>
        <begin position="47"/>
        <end position="121"/>
    </location>
</feature>
<dbReference type="InterPro" id="IPR024516">
    <property type="entry name" value="Mce_C"/>
</dbReference>
<dbReference type="Pfam" id="PF11887">
    <property type="entry name" value="Mce4_CUP1"/>
    <property type="match status" value="1"/>
</dbReference>
<dbReference type="InterPro" id="IPR005693">
    <property type="entry name" value="Mce"/>
</dbReference>
<keyword evidence="1" id="KW-1133">Transmembrane helix</keyword>
<dbReference type="EMBL" id="CAEZXR010000318">
    <property type="protein sequence ID" value="CAB4725166.1"/>
    <property type="molecule type" value="Genomic_DNA"/>
</dbReference>
<dbReference type="InterPro" id="IPR003399">
    <property type="entry name" value="Mce/MlaD"/>
</dbReference>
<evidence type="ECO:0000313" key="4">
    <source>
        <dbReference type="EMBL" id="CAB4725166.1"/>
    </source>
</evidence>
<organism evidence="4">
    <name type="scientific">freshwater metagenome</name>
    <dbReference type="NCBI Taxonomy" id="449393"/>
    <lineage>
        <taxon>unclassified sequences</taxon>
        <taxon>metagenomes</taxon>
        <taxon>ecological metagenomes</taxon>
    </lineage>
</organism>
<feature type="transmembrane region" description="Helical" evidence="1">
    <location>
        <begin position="20"/>
        <end position="38"/>
    </location>
</feature>
<dbReference type="PANTHER" id="PTHR33371:SF16">
    <property type="entry name" value="MCE-FAMILY PROTEIN MCE3F"/>
    <property type="match status" value="1"/>
</dbReference>
<name>A0A6J6RRV3_9ZZZZ</name>
<dbReference type="NCBIfam" id="TIGR00996">
    <property type="entry name" value="Mtu_fam_mce"/>
    <property type="match status" value="1"/>
</dbReference>
<feature type="domain" description="Mammalian cell entry C-terminal" evidence="3">
    <location>
        <begin position="129"/>
        <end position="312"/>
    </location>
</feature>
<evidence type="ECO:0000256" key="1">
    <source>
        <dbReference type="SAM" id="Phobius"/>
    </source>
</evidence>
<gene>
    <name evidence="4" type="ORF">UFOPK2579_02248</name>
</gene>
<evidence type="ECO:0000259" key="3">
    <source>
        <dbReference type="Pfam" id="PF11887"/>
    </source>
</evidence>